<evidence type="ECO:0000256" key="1">
    <source>
        <dbReference type="SAM" id="MobiDB-lite"/>
    </source>
</evidence>
<dbReference type="GeneID" id="36574145"/>
<organism evidence="2 3">
    <name type="scientific">Amorphotheca resinae ATCC 22711</name>
    <dbReference type="NCBI Taxonomy" id="857342"/>
    <lineage>
        <taxon>Eukaryota</taxon>
        <taxon>Fungi</taxon>
        <taxon>Dikarya</taxon>
        <taxon>Ascomycota</taxon>
        <taxon>Pezizomycotina</taxon>
        <taxon>Leotiomycetes</taxon>
        <taxon>Helotiales</taxon>
        <taxon>Amorphothecaceae</taxon>
        <taxon>Amorphotheca</taxon>
    </lineage>
</organism>
<sequence>MAEWLWEGLCWFAGGSSWVFLGLSRCWTSLLFSPLLSYPAARHTLMWASSQTTVATRSLSTLEPSSPGAILLISSVCGTPYWPKPFLIEGLEPSYVRRPLDKLEKGGGGSQKQERRKSSEEVGCLG</sequence>
<name>A0A2T3APF3_AMORE</name>
<evidence type="ECO:0000313" key="3">
    <source>
        <dbReference type="Proteomes" id="UP000241818"/>
    </source>
</evidence>
<dbReference type="RefSeq" id="XP_024716510.1">
    <property type="nucleotide sequence ID" value="XM_024866064.1"/>
</dbReference>
<gene>
    <name evidence="2" type="ORF">M430DRAFT_31882</name>
</gene>
<keyword evidence="3" id="KW-1185">Reference proteome</keyword>
<protein>
    <submittedName>
        <fullName evidence="2">Uncharacterized protein</fullName>
    </submittedName>
</protein>
<dbReference type="InParanoid" id="A0A2T3APF3"/>
<reference evidence="2 3" key="1">
    <citation type="journal article" date="2018" name="New Phytol.">
        <title>Comparative genomics and transcriptomics depict ericoid mycorrhizal fungi as versatile saprotrophs and plant mutualists.</title>
        <authorList>
            <person name="Martino E."/>
            <person name="Morin E."/>
            <person name="Grelet G.A."/>
            <person name="Kuo A."/>
            <person name="Kohler A."/>
            <person name="Daghino S."/>
            <person name="Barry K.W."/>
            <person name="Cichocki N."/>
            <person name="Clum A."/>
            <person name="Dockter R.B."/>
            <person name="Hainaut M."/>
            <person name="Kuo R.C."/>
            <person name="LaButti K."/>
            <person name="Lindahl B.D."/>
            <person name="Lindquist E.A."/>
            <person name="Lipzen A."/>
            <person name="Khouja H.R."/>
            <person name="Magnuson J."/>
            <person name="Murat C."/>
            <person name="Ohm R.A."/>
            <person name="Singer S.W."/>
            <person name="Spatafora J.W."/>
            <person name="Wang M."/>
            <person name="Veneault-Fourrey C."/>
            <person name="Henrissat B."/>
            <person name="Grigoriev I.V."/>
            <person name="Martin F.M."/>
            <person name="Perotto S."/>
        </authorList>
    </citation>
    <scope>NUCLEOTIDE SEQUENCE [LARGE SCALE GENOMIC DNA]</scope>
    <source>
        <strain evidence="2 3">ATCC 22711</strain>
    </source>
</reference>
<evidence type="ECO:0000313" key="2">
    <source>
        <dbReference type="EMBL" id="PSS06780.1"/>
    </source>
</evidence>
<accession>A0A2T3APF3</accession>
<dbReference type="Proteomes" id="UP000241818">
    <property type="component" value="Unassembled WGS sequence"/>
</dbReference>
<feature type="region of interest" description="Disordered" evidence="1">
    <location>
        <begin position="102"/>
        <end position="126"/>
    </location>
</feature>
<proteinExistence type="predicted"/>
<dbReference type="AlphaFoldDB" id="A0A2T3APF3"/>
<dbReference type="EMBL" id="KZ679020">
    <property type="protein sequence ID" value="PSS06780.1"/>
    <property type="molecule type" value="Genomic_DNA"/>
</dbReference>